<dbReference type="AlphaFoldDB" id="A0A2G1W2P9"/>
<dbReference type="EMBL" id="NIZW01000018">
    <property type="protein sequence ID" value="PHQ33306.1"/>
    <property type="molecule type" value="Genomic_DNA"/>
</dbReference>
<keyword evidence="2" id="KW-0808">Transferase</keyword>
<dbReference type="PANTHER" id="PTHR43138:SF1">
    <property type="entry name" value="N-ACETYLTRANSFERASE ACA1"/>
    <property type="match status" value="1"/>
</dbReference>
<comment type="caution">
    <text evidence="2">The sequence shown here is derived from an EMBL/GenBank/DDBJ whole genome shotgun (WGS) entry which is preliminary data.</text>
</comment>
<dbReference type="CDD" id="cd04301">
    <property type="entry name" value="NAT_SF"/>
    <property type="match status" value="1"/>
</dbReference>
<keyword evidence="3" id="KW-1185">Reference proteome</keyword>
<name>A0A2G1W2P9_9BACT</name>
<dbReference type="InterPro" id="IPR000182">
    <property type="entry name" value="GNAT_dom"/>
</dbReference>
<dbReference type="GeneID" id="90610561"/>
<evidence type="ECO:0000313" key="2">
    <source>
        <dbReference type="EMBL" id="PHQ33306.1"/>
    </source>
</evidence>
<dbReference type="GO" id="GO:0016747">
    <property type="term" value="F:acyltransferase activity, transferring groups other than amino-acyl groups"/>
    <property type="evidence" value="ECO:0007669"/>
    <property type="project" value="InterPro"/>
</dbReference>
<dbReference type="SUPFAM" id="SSF55729">
    <property type="entry name" value="Acyl-CoA N-acyltransferases (Nat)"/>
    <property type="match status" value="1"/>
</dbReference>
<feature type="domain" description="N-acetyltransferase" evidence="1">
    <location>
        <begin position="6"/>
        <end position="167"/>
    </location>
</feature>
<protein>
    <submittedName>
        <fullName evidence="2">GNAT family N-acetyltransferase</fullName>
    </submittedName>
</protein>
<dbReference type="PANTHER" id="PTHR43138">
    <property type="entry name" value="ACETYLTRANSFERASE, GNAT FAMILY"/>
    <property type="match status" value="1"/>
</dbReference>
<accession>A0A2G1W2P9</accession>
<gene>
    <name evidence="2" type="ORF">CEE69_21520</name>
</gene>
<dbReference type="RefSeq" id="WP_099262751.1">
    <property type="nucleotide sequence ID" value="NZ_NIZW01000018.1"/>
</dbReference>
<dbReference type="InterPro" id="IPR052742">
    <property type="entry name" value="Mito_N-acetyltransferase"/>
</dbReference>
<organism evidence="2 3">
    <name type="scientific">Rhodopirellula bahusiensis</name>
    <dbReference type="NCBI Taxonomy" id="2014065"/>
    <lineage>
        <taxon>Bacteria</taxon>
        <taxon>Pseudomonadati</taxon>
        <taxon>Planctomycetota</taxon>
        <taxon>Planctomycetia</taxon>
        <taxon>Pirellulales</taxon>
        <taxon>Pirellulaceae</taxon>
        <taxon>Rhodopirellula</taxon>
    </lineage>
</organism>
<dbReference type="InterPro" id="IPR016181">
    <property type="entry name" value="Acyl_CoA_acyltransferase"/>
</dbReference>
<evidence type="ECO:0000259" key="1">
    <source>
        <dbReference type="PROSITE" id="PS51186"/>
    </source>
</evidence>
<proteinExistence type="predicted"/>
<dbReference type="OrthoDB" id="948250at2"/>
<evidence type="ECO:0000313" key="3">
    <source>
        <dbReference type="Proteomes" id="UP000225740"/>
    </source>
</evidence>
<reference evidence="2 3" key="1">
    <citation type="submission" date="2017-06" db="EMBL/GenBank/DDBJ databases">
        <title>Description of Rhodopirellula bahusiensis sp. nov.</title>
        <authorList>
            <person name="Kizina J."/>
            <person name="Harder J."/>
        </authorList>
    </citation>
    <scope>NUCLEOTIDE SEQUENCE [LARGE SCALE GENOMIC DNA]</scope>
    <source>
        <strain evidence="2 3">SWK21</strain>
    </source>
</reference>
<dbReference type="Proteomes" id="UP000225740">
    <property type="component" value="Unassembled WGS sequence"/>
</dbReference>
<sequence>MLSSTFQIRELFNADWPATWAVIEPAFRSGTTFPHPQDITSEAGYEIWAAGSAKAYVAEDESGGILGTYYLKPNQPGRGSHVCNCAYIVSSAARGMGIASKMCEHSQREALQEGYRSMQFNFVVSTNTGAVRLWQKLGFEIVGTLPEAFDHPENGYVDVYVMHKSLLG</sequence>
<dbReference type="Gene3D" id="3.40.630.30">
    <property type="match status" value="1"/>
</dbReference>
<dbReference type="PROSITE" id="PS51186">
    <property type="entry name" value="GNAT"/>
    <property type="match status" value="1"/>
</dbReference>
<dbReference type="Pfam" id="PF00583">
    <property type="entry name" value="Acetyltransf_1"/>
    <property type="match status" value="1"/>
</dbReference>